<proteinExistence type="predicted"/>
<evidence type="ECO:0000313" key="1">
    <source>
        <dbReference type="EMBL" id="KKN58412.1"/>
    </source>
</evidence>
<dbReference type="EMBL" id="LAZR01000763">
    <property type="protein sequence ID" value="KKN58412.1"/>
    <property type="molecule type" value="Genomic_DNA"/>
</dbReference>
<comment type="caution">
    <text evidence="1">The sequence shown here is derived from an EMBL/GenBank/DDBJ whole genome shotgun (WGS) entry which is preliminary data.</text>
</comment>
<organism evidence="1">
    <name type="scientific">marine sediment metagenome</name>
    <dbReference type="NCBI Taxonomy" id="412755"/>
    <lineage>
        <taxon>unclassified sequences</taxon>
        <taxon>metagenomes</taxon>
        <taxon>ecological metagenomes</taxon>
    </lineage>
</organism>
<protein>
    <submittedName>
        <fullName evidence="1">Uncharacterized protein</fullName>
    </submittedName>
</protein>
<reference evidence="1" key="1">
    <citation type="journal article" date="2015" name="Nature">
        <title>Complex archaea that bridge the gap between prokaryotes and eukaryotes.</title>
        <authorList>
            <person name="Spang A."/>
            <person name="Saw J.H."/>
            <person name="Jorgensen S.L."/>
            <person name="Zaremba-Niedzwiedzka K."/>
            <person name="Martijn J."/>
            <person name="Lind A.E."/>
            <person name="van Eijk R."/>
            <person name="Schleper C."/>
            <person name="Guy L."/>
            <person name="Ettema T.J."/>
        </authorList>
    </citation>
    <scope>NUCLEOTIDE SEQUENCE</scope>
</reference>
<dbReference type="AlphaFoldDB" id="A0A0F9S843"/>
<sequence length="153" mass="17088">MNAERAKLVKEVKEALLQKYDVYTVSCSRDMAHHFGRWLGELRDAVEQLDAEAKTADDAFGDYIHKCMDCTDKSIKRDKQLIAERDGLRETVEKMREALVEVRKFLGHAQDACANHVARGNHDLAAMAVFSKAYDYAAKVDAALKPVDGGGET</sequence>
<accession>A0A0F9S843</accession>
<name>A0A0F9S843_9ZZZZ</name>
<gene>
    <name evidence="1" type="ORF">LCGC14_0552250</name>
</gene>